<feature type="transmembrane region" description="Helical" evidence="6">
    <location>
        <begin position="222"/>
        <end position="246"/>
    </location>
</feature>
<keyword evidence="3 6" id="KW-0812">Transmembrane</keyword>
<evidence type="ECO:0000256" key="2">
    <source>
        <dbReference type="ARBA" id="ARBA00005982"/>
    </source>
</evidence>
<evidence type="ECO:0000256" key="3">
    <source>
        <dbReference type="ARBA" id="ARBA00022692"/>
    </source>
</evidence>
<evidence type="ECO:0008006" key="9">
    <source>
        <dbReference type="Google" id="ProtNLM"/>
    </source>
</evidence>
<dbReference type="Pfam" id="PF00854">
    <property type="entry name" value="PTR2"/>
    <property type="match status" value="1"/>
</dbReference>
<evidence type="ECO:0000256" key="6">
    <source>
        <dbReference type="SAM" id="Phobius"/>
    </source>
</evidence>
<keyword evidence="4 6" id="KW-1133">Transmembrane helix</keyword>
<evidence type="ECO:0000256" key="5">
    <source>
        <dbReference type="ARBA" id="ARBA00023136"/>
    </source>
</evidence>
<dbReference type="SUPFAM" id="SSF103473">
    <property type="entry name" value="MFS general substrate transporter"/>
    <property type="match status" value="1"/>
</dbReference>
<organism evidence="7 8">
    <name type="scientific">Vitis vinifera</name>
    <name type="common">Grape</name>
    <dbReference type="NCBI Taxonomy" id="29760"/>
    <lineage>
        <taxon>Eukaryota</taxon>
        <taxon>Viridiplantae</taxon>
        <taxon>Streptophyta</taxon>
        <taxon>Embryophyta</taxon>
        <taxon>Tracheophyta</taxon>
        <taxon>Spermatophyta</taxon>
        <taxon>Magnoliopsida</taxon>
        <taxon>eudicotyledons</taxon>
        <taxon>Gunneridae</taxon>
        <taxon>Pentapetalae</taxon>
        <taxon>rosids</taxon>
        <taxon>Vitales</taxon>
        <taxon>Vitaceae</taxon>
        <taxon>Viteae</taxon>
        <taxon>Vitis</taxon>
    </lineage>
</organism>
<evidence type="ECO:0000256" key="1">
    <source>
        <dbReference type="ARBA" id="ARBA00004141"/>
    </source>
</evidence>
<sequence>MVEYLLKMKGIVDALASTNHVVFKEDQILLVLASLGLEYDAFIVFITSRSEPFKFEDIATLLKSDFENETKNYNYLDSETGLKLELQAGICWTQKLDLQANRRSSLQPRIMENSFLNLCHRVDSCFYLFCFPFLETTRRTRAWMGYYICFCKAAPFVSGLVYSHKFAEYVVVSVLITYFTDTWKEDNLLKAVAIVNVQEGLSTTMVIVMTYISEAHILRLKVIICSTAAYITGLVLLYLSALKLIIQSTEVGLFYMIVVLIAVGKAGGQPILEGYLVDQLRNHEPNPEINEDRVEARRKFWWSIACLSAYVSPWIFFGASWPRKFIYSASLMGAAGLLFLCAIPFYHHSERTGSNLTNVFLVFKAALLKRHLDYPSTHDKFHMNDEILSPHRFIKQNGHQLYLAPQVKFFRWLDKAAIKESSSLSVKEQESEGRLFTVTQVKEIKLLLTMVPMWSTFIGFGLVLSTANTFFTEQGNDMEETVSIYILLLVRYIFRGTMSYLYNLSFSRKIPKAQQNLRQILRIWIGMVLSVFCCSVAWRVEVRRLKIVYKSDLVDKPKDTIPMSNLWLAPQFFLLGLMEGFAIDGLVEFFSNHVSESMVGYGSAINDCVIGIGSFLNGLCVYTFRGWFADTINHSRLDQYYRMLVVVAFINLCYYWWISITIYSKAQ</sequence>
<feature type="transmembrane region" description="Helical" evidence="6">
    <location>
        <begin position="566"/>
        <end position="587"/>
    </location>
</feature>
<feature type="transmembrane region" description="Helical" evidence="6">
    <location>
        <begin position="325"/>
        <end position="346"/>
    </location>
</feature>
<feature type="transmembrane region" description="Helical" evidence="6">
    <location>
        <begin position="640"/>
        <end position="658"/>
    </location>
</feature>
<evidence type="ECO:0000256" key="4">
    <source>
        <dbReference type="ARBA" id="ARBA00022989"/>
    </source>
</evidence>
<reference evidence="7 8" key="1">
    <citation type="journal article" date="2023" name="Hortic Res">
        <title>The complete reference genome for grapevine (Vitis vinifera L.) genetics and breeding.</title>
        <authorList>
            <person name="Shi X."/>
            <person name="Cao S."/>
            <person name="Wang X."/>
            <person name="Huang S."/>
            <person name="Wang Y."/>
            <person name="Liu Z."/>
            <person name="Liu W."/>
            <person name="Leng X."/>
            <person name="Peng Y."/>
            <person name="Wang N."/>
            <person name="Wang Y."/>
            <person name="Ma Z."/>
            <person name="Xu X."/>
            <person name="Zhang F."/>
            <person name="Xue H."/>
            <person name="Zhong H."/>
            <person name="Wang Y."/>
            <person name="Zhang K."/>
            <person name="Velt A."/>
            <person name="Avia K."/>
            <person name="Holtgrawe D."/>
            <person name="Grimplet J."/>
            <person name="Matus J.T."/>
            <person name="Ware D."/>
            <person name="Wu X."/>
            <person name="Wang H."/>
            <person name="Liu C."/>
            <person name="Fang Y."/>
            <person name="Rustenholz C."/>
            <person name="Cheng Z."/>
            <person name="Xiao H."/>
            <person name="Zhou Y."/>
        </authorList>
    </citation>
    <scope>NUCLEOTIDE SEQUENCE [LARGE SCALE GENOMIC DNA]</scope>
    <source>
        <strain evidence="8">cv. Pinot noir / PN40024</strain>
        <tissue evidence="7">Leaf</tissue>
    </source>
</reference>
<feature type="transmembrane region" description="Helical" evidence="6">
    <location>
        <begin position="484"/>
        <end position="502"/>
    </location>
</feature>
<dbReference type="Gene3D" id="1.20.1250.20">
    <property type="entry name" value="MFS general substrate transporter like domains"/>
    <property type="match status" value="1"/>
</dbReference>
<dbReference type="EMBL" id="CP126653">
    <property type="protein sequence ID" value="WJZ88558.1"/>
    <property type="molecule type" value="Genomic_DNA"/>
</dbReference>
<proteinExistence type="inferred from homology"/>
<gene>
    <name evidence="7" type="ORF">VitviT2T_007842</name>
</gene>
<evidence type="ECO:0000313" key="8">
    <source>
        <dbReference type="Proteomes" id="UP001227230"/>
    </source>
</evidence>
<evidence type="ECO:0000313" key="7">
    <source>
        <dbReference type="EMBL" id="WJZ88558.1"/>
    </source>
</evidence>
<dbReference type="PANTHER" id="PTHR11654">
    <property type="entry name" value="OLIGOPEPTIDE TRANSPORTER-RELATED"/>
    <property type="match status" value="1"/>
</dbReference>
<feature type="transmembrane region" description="Helical" evidence="6">
    <location>
        <begin position="444"/>
        <end position="464"/>
    </location>
</feature>
<dbReference type="Proteomes" id="UP001227230">
    <property type="component" value="Chromosome 6"/>
</dbReference>
<feature type="transmembrane region" description="Helical" evidence="6">
    <location>
        <begin position="523"/>
        <end position="540"/>
    </location>
</feature>
<feature type="transmembrane region" description="Helical" evidence="6">
    <location>
        <begin position="608"/>
        <end position="628"/>
    </location>
</feature>
<feature type="transmembrane region" description="Helical" evidence="6">
    <location>
        <begin position="300"/>
        <end position="319"/>
    </location>
</feature>
<accession>A0ABY9BZY4</accession>
<protein>
    <recommendedName>
        <fullName evidence="9">Protein NRT1/ PTR family 5.6</fullName>
    </recommendedName>
</protein>
<keyword evidence="8" id="KW-1185">Reference proteome</keyword>
<name>A0ABY9BZY4_VITVI</name>
<feature type="transmembrane region" description="Helical" evidence="6">
    <location>
        <begin position="252"/>
        <end position="272"/>
    </location>
</feature>
<comment type="subcellular location">
    <subcellularLocation>
        <location evidence="1">Membrane</location>
        <topology evidence="1">Multi-pass membrane protein</topology>
    </subcellularLocation>
</comment>
<dbReference type="InterPro" id="IPR036259">
    <property type="entry name" value="MFS_trans_sf"/>
</dbReference>
<keyword evidence="5 6" id="KW-0472">Membrane</keyword>
<comment type="similarity">
    <text evidence="2">Belongs to the major facilitator superfamily. Proton-dependent oligopeptide transporter (POT/PTR) (TC 2.A.17) family.</text>
</comment>
<dbReference type="InterPro" id="IPR000109">
    <property type="entry name" value="POT_fam"/>
</dbReference>